<dbReference type="PANTHER" id="PTHR30363:SF51">
    <property type="entry name" value="HTH-TYPE TRANSCRIPTIONAL REPRESSOR GLCR"/>
    <property type="match status" value="1"/>
</dbReference>
<name>A0ABT4Q9E4_9BACL</name>
<evidence type="ECO:0000256" key="1">
    <source>
        <dbReference type="ARBA" id="ARBA00023015"/>
    </source>
</evidence>
<dbReference type="InterPro" id="IPR037171">
    <property type="entry name" value="NagB/RpiA_transferase-like"/>
</dbReference>
<gene>
    <name evidence="5" type="ORF">O9H85_13550</name>
</gene>
<dbReference type="Pfam" id="PF00455">
    <property type="entry name" value="DeoRC"/>
    <property type="match status" value="1"/>
</dbReference>
<dbReference type="PROSITE" id="PS00894">
    <property type="entry name" value="HTH_DEOR_1"/>
    <property type="match status" value="1"/>
</dbReference>
<dbReference type="SMART" id="SM01134">
    <property type="entry name" value="DeoRC"/>
    <property type="match status" value="1"/>
</dbReference>
<evidence type="ECO:0000256" key="3">
    <source>
        <dbReference type="ARBA" id="ARBA00023163"/>
    </source>
</evidence>
<comment type="caution">
    <text evidence="5">The sequence shown here is derived from an EMBL/GenBank/DDBJ whole genome shotgun (WGS) entry which is preliminary data.</text>
</comment>
<dbReference type="SUPFAM" id="SSF46785">
    <property type="entry name" value="Winged helix' DNA-binding domain"/>
    <property type="match status" value="1"/>
</dbReference>
<proteinExistence type="predicted"/>
<sequence>MYQEERLIGILQHMQRHQRIAIEDICELFDVSRDTARRDIVKLEEQGRIVRTRGGAILPTLTKEVSAYGERLMTESAGKGAIGKAAAGLLRSGDYLFMDASTTVRHAAEQIRTEGHVVVTNSMDIAGLLSPREGFQLHLLGGSVHPVHRFIYGARTVDMLSDYQADKLLIGTGGLTENGMTNPFEEEGYVMREMIRRADQVILLADHTKFGLHQFFRIAGLERIDKLVTDREPPEGLKAALQKNDIEIIIAEGETTA</sequence>
<dbReference type="RefSeq" id="WP_269881959.1">
    <property type="nucleotide sequence ID" value="NZ_JAQAGZ010000008.1"/>
</dbReference>
<dbReference type="Proteomes" id="UP001527882">
    <property type="component" value="Unassembled WGS sequence"/>
</dbReference>
<accession>A0ABT4Q9E4</accession>
<dbReference type="PRINTS" id="PR00037">
    <property type="entry name" value="HTHLACR"/>
</dbReference>
<keyword evidence="6" id="KW-1185">Reference proteome</keyword>
<keyword evidence="1" id="KW-0805">Transcription regulation</keyword>
<dbReference type="InterPro" id="IPR036388">
    <property type="entry name" value="WH-like_DNA-bd_sf"/>
</dbReference>
<protein>
    <submittedName>
        <fullName evidence="5">DeoR/GlpR family DNA-binding transcription regulator</fullName>
    </submittedName>
</protein>
<evidence type="ECO:0000313" key="6">
    <source>
        <dbReference type="Proteomes" id="UP001527882"/>
    </source>
</evidence>
<dbReference type="EMBL" id="JAQAGZ010000008">
    <property type="protein sequence ID" value="MCZ8513436.1"/>
    <property type="molecule type" value="Genomic_DNA"/>
</dbReference>
<evidence type="ECO:0000259" key="4">
    <source>
        <dbReference type="PROSITE" id="PS51000"/>
    </source>
</evidence>
<dbReference type="Pfam" id="PF08220">
    <property type="entry name" value="HTH_DeoR"/>
    <property type="match status" value="1"/>
</dbReference>
<dbReference type="GO" id="GO:0003677">
    <property type="term" value="F:DNA binding"/>
    <property type="evidence" value="ECO:0007669"/>
    <property type="project" value="UniProtKB-KW"/>
</dbReference>
<dbReference type="InterPro" id="IPR050313">
    <property type="entry name" value="Carb_Metab_HTH_regulators"/>
</dbReference>
<evidence type="ECO:0000313" key="5">
    <source>
        <dbReference type="EMBL" id="MCZ8513436.1"/>
    </source>
</evidence>
<keyword evidence="3" id="KW-0804">Transcription</keyword>
<organism evidence="5 6">
    <name type="scientific">Paenibacillus gyeongsangnamensis</name>
    <dbReference type="NCBI Taxonomy" id="3388067"/>
    <lineage>
        <taxon>Bacteria</taxon>
        <taxon>Bacillati</taxon>
        <taxon>Bacillota</taxon>
        <taxon>Bacilli</taxon>
        <taxon>Bacillales</taxon>
        <taxon>Paenibacillaceae</taxon>
        <taxon>Paenibacillus</taxon>
    </lineage>
</organism>
<dbReference type="Gene3D" id="1.10.10.10">
    <property type="entry name" value="Winged helix-like DNA-binding domain superfamily/Winged helix DNA-binding domain"/>
    <property type="match status" value="1"/>
</dbReference>
<dbReference type="SUPFAM" id="SSF100950">
    <property type="entry name" value="NagB/RpiA/CoA transferase-like"/>
    <property type="match status" value="1"/>
</dbReference>
<dbReference type="InterPro" id="IPR001034">
    <property type="entry name" value="DeoR_HTH"/>
</dbReference>
<feature type="domain" description="HTH deoR-type" evidence="4">
    <location>
        <begin position="3"/>
        <end position="58"/>
    </location>
</feature>
<dbReference type="PROSITE" id="PS51000">
    <property type="entry name" value="HTH_DEOR_2"/>
    <property type="match status" value="1"/>
</dbReference>
<evidence type="ECO:0000256" key="2">
    <source>
        <dbReference type="ARBA" id="ARBA00023125"/>
    </source>
</evidence>
<dbReference type="SMART" id="SM00420">
    <property type="entry name" value="HTH_DEOR"/>
    <property type="match status" value="1"/>
</dbReference>
<dbReference type="InterPro" id="IPR036390">
    <property type="entry name" value="WH_DNA-bd_sf"/>
</dbReference>
<dbReference type="InterPro" id="IPR018356">
    <property type="entry name" value="Tscrpt_reg_HTH_DeoR_CS"/>
</dbReference>
<dbReference type="InterPro" id="IPR014036">
    <property type="entry name" value="DeoR-like_C"/>
</dbReference>
<reference evidence="5 6" key="1">
    <citation type="submission" date="2022-12" db="EMBL/GenBank/DDBJ databases">
        <title>Draft genome sequence of Paenibacillus sp. dW9.</title>
        <authorList>
            <person name="Choi E.-W."/>
            <person name="Kim D.-U."/>
        </authorList>
    </citation>
    <scope>NUCLEOTIDE SEQUENCE [LARGE SCALE GENOMIC DNA]</scope>
    <source>
        <strain evidence="6">dW9</strain>
    </source>
</reference>
<dbReference type="PANTHER" id="PTHR30363">
    <property type="entry name" value="HTH-TYPE TRANSCRIPTIONAL REGULATOR SRLR-RELATED"/>
    <property type="match status" value="1"/>
</dbReference>
<keyword evidence="2 5" id="KW-0238">DNA-binding</keyword>